<dbReference type="Gene3D" id="3.30.530.20">
    <property type="match status" value="1"/>
</dbReference>
<dbReference type="AlphaFoldDB" id="A0A650CPZ7"/>
<dbReference type="KEGG" id="sazo:D1868_07975"/>
<dbReference type="OrthoDB" id="25755at2157"/>
<evidence type="ECO:0000313" key="1">
    <source>
        <dbReference type="EMBL" id="QGR19924.1"/>
    </source>
</evidence>
<dbReference type="PANTHER" id="PTHR38588">
    <property type="entry name" value="BLL0334 PROTEIN"/>
    <property type="match status" value="1"/>
</dbReference>
<sequence length="142" mass="15353">MKYEGEVPVQVSAEELWNFVTKPESMASCFPGIKSLTKEGDEYRVVGTAGIGFIKGEYKALVRFVNIDNAKKTLSLIAKGNGLNSNVDINAILQVLDNPVRLKYSADVKVGGVLASIGARLMDSAVGKIVNDLFECVKTKVK</sequence>
<evidence type="ECO:0000313" key="2">
    <source>
        <dbReference type="Proteomes" id="UP000423396"/>
    </source>
</evidence>
<dbReference type="PANTHER" id="PTHR38588:SF1">
    <property type="entry name" value="BLL0334 PROTEIN"/>
    <property type="match status" value="1"/>
</dbReference>
<dbReference type="GeneID" id="42799000"/>
<protein>
    <submittedName>
        <fullName evidence="1">Carbon monoxide dehydrogenase</fullName>
    </submittedName>
</protein>
<dbReference type="SUPFAM" id="SSF55961">
    <property type="entry name" value="Bet v1-like"/>
    <property type="match status" value="1"/>
</dbReference>
<reference evidence="1 2" key="1">
    <citation type="submission" date="2019-10" db="EMBL/GenBank/DDBJ databases">
        <title>Genome Sequences from Six Type Strain Members of the Archaeal Family Sulfolobaceae: Acidianus ambivalens, Acidianus infernus, Metallosphaera prunae, Stygiolobus azoricus, Sulfolobus metallicus, and Sulfurisphaera ohwakuensis.</title>
        <authorList>
            <person name="Counts J.A."/>
            <person name="Kelly R.M."/>
        </authorList>
    </citation>
    <scope>NUCLEOTIDE SEQUENCE [LARGE SCALE GENOMIC DNA]</scope>
    <source>
        <strain evidence="1 2">FC6</strain>
    </source>
</reference>
<dbReference type="CDD" id="cd05018">
    <property type="entry name" value="CoxG"/>
    <property type="match status" value="1"/>
</dbReference>
<name>A0A650CPZ7_9CREN</name>
<organism evidence="1 2">
    <name type="scientific">Stygiolobus azoricus</name>
    <dbReference type="NCBI Taxonomy" id="41675"/>
    <lineage>
        <taxon>Archaea</taxon>
        <taxon>Thermoproteota</taxon>
        <taxon>Thermoprotei</taxon>
        <taxon>Sulfolobales</taxon>
        <taxon>Sulfolobaceae</taxon>
        <taxon>Stygiolobus</taxon>
    </lineage>
</organism>
<dbReference type="EMBL" id="CP045483">
    <property type="protein sequence ID" value="QGR19924.1"/>
    <property type="molecule type" value="Genomic_DNA"/>
</dbReference>
<keyword evidence="2" id="KW-1185">Reference proteome</keyword>
<proteinExistence type="predicted"/>
<dbReference type="RefSeq" id="WP_156007205.1">
    <property type="nucleotide sequence ID" value="NZ_CP045483.1"/>
</dbReference>
<dbReference type="InterPro" id="IPR023393">
    <property type="entry name" value="START-like_dom_sf"/>
</dbReference>
<gene>
    <name evidence="1" type="ORF">D1868_07975</name>
</gene>
<dbReference type="Pfam" id="PF06240">
    <property type="entry name" value="COXG"/>
    <property type="match status" value="1"/>
</dbReference>
<dbReference type="InterPro" id="IPR010419">
    <property type="entry name" value="CO_DH_gsu"/>
</dbReference>
<accession>A0A650CPZ7</accession>
<dbReference type="Proteomes" id="UP000423396">
    <property type="component" value="Chromosome"/>
</dbReference>